<dbReference type="Proteomes" id="UP001234178">
    <property type="component" value="Unassembled WGS sequence"/>
</dbReference>
<reference evidence="1 2" key="1">
    <citation type="journal article" date="2023" name="Nucleic Acids Res.">
        <title>The hologenome of Daphnia magna reveals possible DNA methylation and microbiome-mediated evolution of the host genome.</title>
        <authorList>
            <person name="Chaturvedi A."/>
            <person name="Li X."/>
            <person name="Dhandapani V."/>
            <person name="Marshall H."/>
            <person name="Kissane S."/>
            <person name="Cuenca-Cambronero M."/>
            <person name="Asole G."/>
            <person name="Calvet F."/>
            <person name="Ruiz-Romero M."/>
            <person name="Marangio P."/>
            <person name="Guigo R."/>
            <person name="Rago D."/>
            <person name="Mirbahai L."/>
            <person name="Eastwood N."/>
            <person name="Colbourne J.K."/>
            <person name="Zhou J."/>
            <person name="Mallon E."/>
            <person name="Orsini L."/>
        </authorList>
    </citation>
    <scope>NUCLEOTIDE SEQUENCE [LARGE SCALE GENOMIC DNA]</scope>
    <source>
        <strain evidence="1">LRV0_1</strain>
    </source>
</reference>
<protein>
    <submittedName>
        <fullName evidence="1">Uncharacterized protein</fullName>
    </submittedName>
</protein>
<comment type="caution">
    <text evidence="1">The sequence shown here is derived from an EMBL/GenBank/DDBJ whole genome shotgun (WGS) entry which is preliminary data.</text>
</comment>
<sequence length="122" mass="14363">MGEKETLWFFLEWNWVAGNCWLPPFSFSWPSKTESLTITYWKKKEKIKLHTLTAITYTIDVKLDKLEQVNEYPVSIGVELCDVTSSLQSHAMPRHFVKRFYSAQVRQCQHEFDVLTKDSSIV</sequence>
<gene>
    <name evidence="1" type="ORF">OUZ56_019643</name>
</gene>
<dbReference type="EMBL" id="JAOYFB010000003">
    <property type="protein sequence ID" value="KAK4010500.1"/>
    <property type="molecule type" value="Genomic_DNA"/>
</dbReference>
<organism evidence="1 2">
    <name type="scientific">Daphnia magna</name>
    <dbReference type="NCBI Taxonomy" id="35525"/>
    <lineage>
        <taxon>Eukaryota</taxon>
        <taxon>Metazoa</taxon>
        <taxon>Ecdysozoa</taxon>
        <taxon>Arthropoda</taxon>
        <taxon>Crustacea</taxon>
        <taxon>Branchiopoda</taxon>
        <taxon>Diplostraca</taxon>
        <taxon>Cladocera</taxon>
        <taxon>Anomopoda</taxon>
        <taxon>Daphniidae</taxon>
        <taxon>Daphnia</taxon>
    </lineage>
</organism>
<proteinExistence type="predicted"/>
<keyword evidence="2" id="KW-1185">Reference proteome</keyword>
<evidence type="ECO:0000313" key="2">
    <source>
        <dbReference type="Proteomes" id="UP001234178"/>
    </source>
</evidence>
<evidence type="ECO:0000313" key="1">
    <source>
        <dbReference type="EMBL" id="KAK4010500.1"/>
    </source>
</evidence>
<accession>A0ABQ9ZC63</accession>
<name>A0ABQ9ZC63_9CRUS</name>